<dbReference type="AlphaFoldDB" id="A0AAX6HCN9"/>
<evidence type="ECO:0000313" key="1">
    <source>
        <dbReference type="EMBL" id="KAJ6838377.1"/>
    </source>
</evidence>
<keyword evidence="2" id="KW-1185">Reference proteome</keyword>
<organism evidence="1 2">
    <name type="scientific">Iris pallida</name>
    <name type="common">Sweet iris</name>
    <dbReference type="NCBI Taxonomy" id="29817"/>
    <lineage>
        <taxon>Eukaryota</taxon>
        <taxon>Viridiplantae</taxon>
        <taxon>Streptophyta</taxon>
        <taxon>Embryophyta</taxon>
        <taxon>Tracheophyta</taxon>
        <taxon>Spermatophyta</taxon>
        <taxon>Magnoliopsida</taxon>
        <taxon>Liliopsida</taxon>
        <taxon>Asparagales</taxon>
        <taxon>Iridaceae</taxon>
        <taxon>Iridoideae</taxon>
        <taxon>Irideae</taxon>
        <taxon>Iris</taxon>
    </lineage>
</organism>
<dbReference type="Proteomes" id="UP001140949">
    <property type="component" value="Unassembled WGS sequence"/>
</dbReference>
<gene>
    <name evidence="1" type="ORF">M6B38_321280</name>
</gene>
<proteinExistence type="predicted"/>
<evidence type="ECO:0000313" key="2">
    <source>
        <dbReference type="Proteomes" id="UP001140949"/>
    </source>
</evidence>
<reference evidence="1" key="1">
    <citation type="journal article" date="2023" name="GigaByte">
        <title>Genome assembly of the bearded iris, Iris pallida Lam.</title>
        <authorList>
            <person name="Bruccoleri R.E."/>
            <person name="Oakeley E.J."/>
            <person name="Faust A.M.E."/>
            <person name="Altorfer M."/>
            <person name="Dessus-Babus S."/>
            <person name="Burckhardt D."/>
            <person name="Oertli M."/>
            <person name="Naumann U."/>
            <person name="Petersen F."/>
            <person name="Wong J."/>
        </authorList>
    </citation>
    <scope>NUCLEOTIDE SEQUENCE</scope>
    <source>
        <strain evidence="1">GSM-AAB239-AS_SAM_17_03QT</strain>
    </source>
</reference>
<reference evidence="1" key="2">
    <citation type="submission" date="2023-04" db="EMBL/GenBank/DDBJ databases">
        <authorList>
            <person name="Bruccoleri R.E."/>
            <person name="Oakeley E.J."/>
            <person name="Faust A.-M."/>
            <person name="Dessus-Babus S."/>
            <person name="Altorfer M."/>
            <person name="Burckhardt D."/>
            <person name="Oertli M."/>
            <person name="Naumann U."/>
            <person name="Petersen F."/>
            <person name="Wong J."/>
        </authorList>
    </citation>
    <scope>NUCLEOTIDE SEQUENCE</scope>
    <source>
        <strain evidence="1">GSM-AAB239-AS_SAM_17_03QT</strain>
        <tissue evidence="1">Leaf</tissue>
    </source>
</reference>
<dbReference type="EMBL" id="JANAVB010010793">
    <property type="protein sequence ID" value="KAJ6838377.1"/>
    <property type="molecule type" value="Genomic_DNA"/>
</dbReference>
<comment type="caution">
    <text evidence="1">The sequence shown here is derived from an EMBL/GenBank/DDBJ whole genome shotgun (WGS) entry which is preliminary data.</text>
</comment>
<protein>
    <submittedName>
        <fullName evidence="1">Vegetative cell wall protein gp1-like</fullName>
    </submittedName>
</protein>
<name>A0AAX6HCN9_IRIPA</name>
<sequence length="144" mass="16715">MEVRRGGVTVGSIRRQRKRRRCRGTSLPVDAYALLFGTPDLGRHDNCGAGLGSPERSRWLCPLLVRDRSSRRPRSRAVVRARARRRSERRARSWRHGCMRWPGRTAVATPDRSLDRGKGFDFSLHLYRVRRFGHILSWFSVFVS</sequence>
<accession>A0AAX6HCN9</accession>